<accession>H2BZL6</accession>
<dbReference type="RefSeq" id="WP_006989731.1">
    <property type="nucleotide sequence ID" value="NZ_JH594606.1"/>
</dbReference>
<dbReference type="eggNOG" id="ENOG5031NHZ">
    <property type="taxonomic scope" value="Bacteria"/>
</dbReference>
<reference evidence="3" key="1">
    <citation type="journal article" date="2012" name="Stand. Genomic Sci.">
        <title>Genome sequence of the Antarctic rhodopsins-containing flavobacterium Gillisia limnaea type strain (R-8282(T)).</title>
        <authorList>
            <person name="Riedel T."/>
            <person name="Held B."/>
            <person name="Nolan M."/>
            <person name="Lucas S."/>
            <person name="Lapidus A."/>
            <person name="Tice H."/>
            <person name="Del Rio T.G."/>
            <person name="Cheng J.F."/>
            <person name="Han C."/>
            <person name="Tapia R."/>
            <person name="Goodwin L.A."/>
            <person name="Pitluck S."/>
            <person name="Liolios K."/>
            <person name="Mavromatis K."/>
            <person name="Pagani I."/>
            <person name="Ivanova N."/>
            <person name="Mikhailova N."/>
            <person name="Pati A."/>
            <person name="Chen A."/>
            <person name="Palaniappan K."/>
            <person name="Land M."/>
            <person name="Rohde M."/>
            <person name="Tindall B.J."/>
            <person name="Detter J.C."/>
            <person name="Goker M."/>
            <person name="Bristow J."/>
            <person name="Eisen J.A."/>
            <person name="Markowitz V."/>
            <person name="Hugenholtz P."/>
            <person name="Kyrpides N.C."/>
            <person name="Klenk H.P."/>
            <person name="Woyke T."/>
        </authorList>
    </citation>
    <scope>NUCLEOTIDE SEQUENCE [LARGE SCALE GENOMIC DNA]</scope>
    <source>
        <strain evidence="3">DSM 15749 / LMG 21470 / R-8282</strain>
    </source>
</reference>
<evidence type="ECO:0000313" key="3">
    <source>
        <dbReference type="Proteomes" id="UP000003844"/>
    </source>
</evidence>
<dbReference type="HOGENOM" id="CLU_122784_1_0_10"/>
<dbReference type="Pfam" id="PF07610">
    <property type="entry name" value="DUF1573"/>
    <property type="match status" value="1"/>
</dbReference>
<keyword evidence="1" id="KW-0732">Signal</keyword>
<dbReference type="Gene3D" id="2.60.40.10">
    <property type="entry name" value="Immunoglobulins"/>
    <property type="match status" value="1"/>
</dbReference>
<proteinExistence type="predicted"/>
<dbReference type="AlphaFoldDB" id="H2BZL6"/>
<dbReference type="PANTHER" id="PTHR37833:SF1">
    <property type="entry name" value="SIGNAL PEPTIDE PROTEIN"/>
    <property type="match status" value="1"/>
</dbReference>
<keyword evidence="3" id="KW-1185">Reference proteome</keyword>
<dbReference type="PANTHER" id="PTHR37833">
    <property type="entry name" value="LIPOPROTEIN-RELATED"/>
    <property type="match status" value="1"/>
</dbReference>
<dbReference type="InterPro" id="IPR011467">
    <property type="entry name" value="DUF1573"/>
</dbReference>
<protein>
    <recommendedName>
        <fullName evidence="4">DUF1573 domain-containing protein</fullName>
    </recommendedName>
</protein>
<evidence type="ECO:0000313" key="2">
    <source>
        <dbReference type="EMBL" id="EHQ03425.1"/>
    </source>
</evidence>
<dbReference type="InterPro" id="IPR013783">
    <property type="entry name" value="Ig-like_fold"/>
</dbReference>
<evidence type="ECO:0000256" key="1">
    <source>
        <dbReference type="SAM" id="SignalP"/>
    </source>
</evidence>
<feature type="signal peptide" evidence="1">
    <location>
        <begin position="1"/>
        <end position="20"/>
    </location>
</feature>
<dbReference type="Proteomes" id="UP000003844">
    <property type="component" value="Unassembled WGS sequence"/>
</dbReference>
<dbReference type="STRING" id="865937.Gilli_2812"/>
<dbReference type="OrthoDB" id="826619at2"/>
<dbReference type="EMBL" id="JH594606">
    <property type="protein sequence ID" value="EHQ03425.1"/>
    <property type="molecule type" value="Genomic_DNA"/>
</dbReference>
<sequence>MKTILTILIVVLGGLSTITAQNTPKFQFKSEVIDYGEIEKGANGLRVFEFTNSGTAPLVIENVYSSCGCTTPSWTKTAVAPGQSGKIEVKYNTTIVGPIRRTITIYSNADENPKAIKIKGKVLDPDEKS</sequence>
<name>H2BZL6_GILLR</name>
<evidence type="ECO:0008006" key="4">
    <source>
        <dbReference type="Google" id="ProtNLM"/>
    </source>
</evidence>
<feature type="chain" id="PRO_5003560047" description="DUF1573 domain-containing protein" evidence="1">
    <location>
        <begin position="21"/>
        <end position="129"/>
    </location>
</feature>
<gene>
    <name evidence="2" type="ORF">Gilli_2812</name>
</gene>
<organism evidence="2 3">
    <name type="scientific">Gillisia limnaea (strain DSM 15749 / LMG 21470 / R-8282)</name>
    <dbReference type="NCBI Taxonomy" id="865937"/>
    <lineage>
        <taxon>Bacteria</taxon>
        <taxon>Pseudomonadati</taxon>
        <taxon>Bacteroidota</taxon>
        <taxon>Flavobacteriia</taxon>
        <taxon>Flavobacteriales</taxon>
        <taxon>Flavobacteriaceae</taxon>
        <taxon>Gillisia</taxon>
    </lineage>
</organism>